<protein>
    <recommendedName>
        <fullName evidence="2">palmitoyl-protein hydrolase</fullName>
        <ecNumber evidence="2">3.1.2.22</ecNumber>
    </recommendedName>
</protein>
<reference evidence="5 6" key="1">
    <citation type="submission" date="2022-05" db="EMBL/GenBank/DDBJ databases">
        <authorList>
            <consortium name="Genoscope - CEA"/>
            <person name="William W."/>
        </authorList>
    </citation>
    <scope>NUCLEOTIDE SEQUENCE [LARGE SCALE GENOMIC DNA]</scope>
</reference>
<dbReference type="EMBL" id="CALNXI010002302">
    <property type="protein sequence ID" value="CAH3186025.1"/>
    <property type="molecule type" value="Genomic_DNA"/>
</dbReference>
<evidence type="ECO:0000256" key="1">
    <source>
        <dbReference type="ARBA" id="ARBA00006499"/>
    </source>
</evidence>
<dbReference type="Pfam" id="PF02230">
    <property type="entry name" value="Abhydrolase_2"/>
    <property type="match status" value="1"/>
</dbReference>
<comment type="caution">
    <text evidence="5">The sequence shown here is derived from an EMBL/GenBank/DDBJ whole genome shotgun (WGS) entry which is preliminary data.</text>
</comment>
<dbReference type="InterPro" id="IPR003140">
    <property type="entry name" value="PLipase/COase/thioEstase"/>
</dbReference>
<keyword evidence="6" id="KW-1185">Reference proteome</keyword>
<dbReference type="InterPro" id="IPR029058">
    <property type="entry name" value="AB_hydrolase_fold"/>
</dbReference>
<comment type="similarity">
    <text evidence="1">Belongs to the AB hydrolase superfamily. AB hydrolase 2 family.</text>
</comment>
<dbReference type="Gene3D" id="3.40.50.1820">
    <property type="entry name" value="alpha/beta hydrolase"/>
    <property type="match status" value="1"/>
</dbReference>
<feature type="domain" description="Phospholipase/carboxylesterase/thioesterase" evidence="4">
    <location>
        <begin position="14"/>
        <end position="231"/>
    </location>
</feature>
<dbReference type="PANTHER" id="PTHR10655:SF17">
    <property type="entry name" value="LYSOPHOSPHOLIPASE-LIKE PROTEIN 1"/>
    <property type="match status" value="1"/>
</dbReference>
<dbReference type="SUPFAM" id="SSF53474">
    <property type="entry name" value="alpha/beta-Hydrolases"/>
    <property type="match status" value="1"/>
</dbReference>
<evidence type="ECO:0000256" key="2">
    <source>
        <dbReference type="ARBA" id="ARBA00012423"/>
    </source>
</evidence>
<dbReference type="InterPro" id="IPR050565">
    <property type="entry name" value="LYPA1-2/EST-like"/>
</dbReference>
<dbReference type="Proteomes" id="UP001159427">
    <property type="component" value="Unassembled WGS sequence"/>
</dbReference>
<keyword evidence="3" id="KW-0378">Hydrolase</keyword>
<sequence length="240" mass="27805">MALPNLKCLIARENLHQVGTLIFLHGEKFTAETMRKYLKTMFHKEFEFDHIRVIYPQAPEIPYRVPLGGTRKGMWYEQISYSPTAGERKDSINYTCSLIRQLVNLEKSRGIGHEKIIIGGLDMGGTIAMHAAYRFLTNVAGVFALSSFLSPTSAVFEKIRRDFELNKDKQFPPLWMWHGDVDTNRLRWASHTAENFTDLEIKTDFLVNFSRQGHEILPVELFYLKEWVEKIIPNPEQGNQ</sequence>
<evidence type="ECO:0000256" key="3">
    <source>
        <dbReference type="ARBA" id="ARBA00022801"/>
    </source>
</evidence>
<accession>A0ABN8S4Q4</accession>
<gene>
    <name evidence="5" type="ORF">PEVE_00016591</name>
</gene>
<name>A0ABN8S4Q4_9CNID</name>
<proteinExistence type="inferred from homology"/>
<organism evidence="5 6">
    <name type="scientific">Porites evermanni</name>
    <dbReference type="NCBI Taxonomy" id="104178"/>
    <lineage>
        <taxon>Eukaryota</taxon>
        <taxon>Metazoa</taxon>
        <taxon>Cnidaria</taxon>
        <taxon>Anthozoa</taxon>
        <taxon>Hexacorallia</taxon>
        <taxon>Scleractinia</taxon>
        <taxon>Fungiina</taxon>
        <taxon>Poritidae</taxon>
        <taxon>Porites</taxon>
    </lineage>
</organism>
<dbReference type="PANTHER" id="PTHR10655">
    <property type="entry name" value="LYSOPHOSPHOLIPASE-RELATED"/>
    <property type="match status" value="1"/>
</dbReference>
<evidence type="ECO:0000313" key="5">
    <source>
        <dbReference type="EMBL" id="CAH3186025.1"/>
    </source>
</evidence>
<evidence type="ECO:0000313" key="6">
    <source>
        <dbReference type="Proteomes" id="UP001159427"/>
    </source>
</evidence>
<dbReference type="EC" id="3.1.2.22" evidence="2"/>
<evidence type="ECO:0000259" key="4">
    <source>
        <dbReference type="Pfam" id="PF02230"/>
    </source>
</evidence>